<dbReference type="RefSeq" id="XP_016218484.1">
    <property type="nucleotide sequence ID" value="XM_016353331.1"/>
</dbReference>
<dbReference type="InterPro" id="IPR002328">
    <property type="entry name" value="ADH_Zn_CS"/>
</dbReference>
<feature type="domain" description="Enoyl reductase (ER)" evidence="12">
    <location>
        <begin position="14"/>
        <end position="351"/>
    </location>
</feature>
<keyword evidence="3 11" id="KW-0479">Metal-binding</keyword>
<keyword evidence="4 11" id="KW-0862">Zinc</keyword>
<evidence type="ECO:0000256" key="4">
    <source>
        <dbReference type="ARBA" id="ARBA00022833"/>
    </source>
</evidence>
<dbReference type="FunFam" id="3.40.50.720:FF:000068">
    <property type="entry name" value="Sorbitol dehydrogenase"/>
    <property type="match status" value="1"/>
</dbReference>
<evidence type="ECO:0000256" key="1">
    <source>
        <dbReference type="ARBA" id="ARBA00001947"/>
    </source>
</evidence>
<dbReference type="PROSITE" id="PS00059">
    <property type="entry name" value="ADH_ZINC"/>
    <property type="match status" value="1"/>
</dbReference>
<dbReference type="HOGENOM" id="CLU_026673_11_5_1"/>
<proteinExistence type="inferred from homology"/>
<evidence type="ECO:0000256" key="8">
    <source>
        <dbReference type="ARBA" id="ARBA00025713"/>
    </source>
</evidence>
<dbReference type="Gene3D" id="3.40.50.720">
    <property type="entry name" value="NAD(P)-binding Rossmann-like Domain"/>
    <property type="match status" value="1"/>
</dbReference>
<dbReference type="GO" id="GO:0008270">
    <property type="term" value="F:zinc ion binding"/>
    <property type="evidence" value="ECO:0007669"/>
    <property type="project" value="InterPro"/>
</dbReference>
<sequence length="357" mass="38549">MGVQGQNPSFVLQKQDEFKFEDRPVPTLDDDPHDVLIEVKYTGICGSDVHYWTHGRIGSYVVEGPMTLGHESAGIVHSVGSHVKTLKPGDHVAMEPGVPCRRCVRCKSGFYNLCPDMRFAATPPIDGTLTRYYKLPEDFCYKLPHGMTLQEGALMEPTAVAVHVCKQAEVKLKDTLVVFGAGPVGLLSCAVGKAFGASKVICVDINEERLKFAKEYAATGVYQSQRIPAEENARNIIDQFGLGEGADCVIDATGAEPCIQTCVHVLRKGGTYCQAGMGPSDITFPIGALCGKELTVRGSFRYKSGDYAVALDLVSSGKLNVKPLISKTVAFEEAEQAFHDVKAARGIKILIEGPVVP</sequence>
<dbReference type="Pfam" id="PF00107">
    <property type="entry name" value="ADH_zinc_N"/>
    <property type="match status" value="1"/>
</dbReference>
<gene>
    <name evidence="13" type="ORF">PV09_00572</name>
</gene>
<keyword evidence="14" id="KW-1185">Reference proteome</keyword>
<dbReference type="PANTHER" id="PTHR43161">
    <property type="entry name" value="SORBITOL DEHYDROGENASE"/>
    <property type="match status" value="1"/>
</dbReference>
<dbReference type="InterPro" id="IPR013149">
    <property type="entry name" value="ADH-like_C"/>
</dbReference>
<dbReference type="SUPFAM" id="SSF51735">
    <property type="entry name" value="NAD(P)-binding Rossmann-fold domains"/>
    <property type="match status" value="1"/>
</dbReference>
<dbReference type="InParanoid" id="A0A0D2AQ39"/>
<evidence type="ECO:0000256" key="10">
    <source>
        <dbReference type="ARBA" id="ARBA00030139"/>
    </source>
</evidence>
<dbReference type="SUPFAM" id="SSF50129">
    <property type="entry name" value="GroES-like"/>
    <property type="match status" value="1"/>
</dbReference>
<dbReference type="EMBL" id="KN847530">
    <property type="protein sequence ID" value="KIW08615.1"/>
    <property type="molecule type" value="Genomic_DNA"/>
</dbReference>
<evidence type="ECO:0000256" key="7">
    <source>
        <dbReference type="ARBA" id="ARBA00024843"/>
    </source>
</evidence>
<accession>A0A0D2AQ39</accession>
<keyword evidence="5" id="KW-0560">Oxidoreductase</keyword>
<dbReference type="VEuPathDB" id="FungiDB:PV09_00572"/>
<dbReference type="STRING" id="253628.A0A0D2AQ39"/>
<dbReference type="InterPro" id="IPR013154">
    <property type="entry name" value="ADH-like_N"/>
</dbReference>
<dbReference type="Gene3D" id="3.90.180.10">
    <property type="entry name" value="Medium-chain alcohol dehydrogenases, catalytic domain"/>
    <property type="match status" value="1"/>
</dbReference>
<dbReference type="Proteomes" id="UP000053259">
    <property type="component" value="Unassembled WGS sequence"/>
</dbReference>
<comment type="pathway">
    <text evidence="8">Carbohydrate degradation; L-arabinose degradation via L-arabinitol; D-xylulose 5-phosphate from L-arabinose (fungal route): step 4/5.</text>
</comment>
<dbReference type="GO" id="GO:0003939">
    <property type="term" value="F:L-iditol 2-dehydrogenase (NAD+) activity"/>
    <property type="evidence" value="ECO:0007669"/>
    <property type="project" value="TreeGrafter"/>
</dbReference>
<dbReference type="SMART" id="SM00829">
    <property type="entry name" value="PKS_ER"/>
    <property type="match status" value="1"/>
</dbReference>
<evidence type="ECO:0000256" key="3">
    <source>
        <dbReference type="ARBA" id="ARBA00022723"/>
    </source>
</evidence>
<keyword evidence="6" id="KW-0520">NAD</keyword>
<name>A0A0D2AQ39_9PEZI</name>
<evidence type="ECO:0000256" key="9">
    <source>
        <dbReference type="ARBA" id="ARBA00026119"/>
    </source>
</evidence>
<reference evidence="13 14" key="1">
    <citation type="submission" date="2015-01" db="EMBL/GenBank/DDBJ databases">
        <title>The Genome Sequence of Ochroconis gallopava CBS43764.</title>
        <authorList>
            <consortium name="The Broad Institute Genomics Platform"/>
            <person name="Cuomo C."/>
            <person name="de Hoog S."/>
            <person name="Gorbushina A."/>
            <person name="Stielow B."/>
            <person name="Teixiera M."/>
            <person name="Abouelleil A."/>
            <person name="Chapman S.B."/>
            <person name="Priest M."/>
            <person name="Young S.K."/>
            <person name="Wortman J."/>
            <person name="Nusbaum C."/>
            <person name="Birren B."/>
        </authorList>
    </citation>
    <scope>NUCLEOTIDE SEQUENCE [LARGE SCALE GENOMIC DNA]</scope>
    <source>
        <strain evidence="13 14">CBS 43764</strain>
    </source>
</reference>
<evidence type="ECO:0000256" key="6">
    <source>
        <dbReference type="ARBA" id="ARBA00023027"/>
    </source>
</evidence>
<comment type="similarity">
    <text evidence="2 11">Belongs to the zinc-containing alcohol dehydrogenase family.</text>
</comment>
<evidence type="ECO:0000313" key="14">
    <source>
        <dbReference type="Proteomes" id="UP000053259"/>
    </source>
</evidence>
<evidence type="ECO:0000259" key="12">
    <source>
        <dbReference type="SMART" id="SM00829"/>
    </source>
</evidence>
<dbReference type="Pfam" id="PF08240">
    <property type="entry name" value="ADH_N"/>
    <property type="match status" value="1"/>
</dbReference>
<dbReference type="GO" id="GO:0006062">
    <property type="term" value="P:sorbitol catabolic process"/>
    <property type="evidence" value="ECO:0007669"/>
    <property type="project" value="TreeGrafter"/>
</dbReference>
<dbReference type="CDD" id="cd05285">
    <property type="entry name" value="sorbitol_DH"/>
    <property type="match status" value="1"/>
</dbReference>
<organism evidence="13 14">
    <name type="scientific">Verruconis gallopava</name>
    <dbReference type="NCBI Taxonomy" id="253628"/>
    <lineage>
        <taxon>Eukaryota</taxon>
        <taxon>Fungi</taxon>
        <taxon>Dikarya</taxon>
        <taxon>Ascomycota</taxon>
        <taxon>Pezizomycotina</taxon>
        <taxon>Dothideomycetes</taxon>
        <taxon>Pleosporomycetidae</taxon>
        <taxon>Venturiales</taxon>
        <taxon>Sympoventuriaceae</taxon>
        <taxon>Verruconis</taxon>
    </lineage>
</organism>
<dbReference type="PANTHER" id="PTHR43161:SF9">
    <property type="entry name" value="SORBITOL DEHYDROGENASE"/>
    <property type="match status" value="1"/>
</dbReference>
<dbReference type="InterPro" id="IPR036291">
    <property type="entry name" value="NAD(P)-bd_dom_sf"/>
</dbReference>
<evidence type="ECO:0000256" key="11">
    <source>
        <dbReference type="RuleBase" id="RU361277"/>
    </source>
</evidence>
<evidence type="ECO:0000256" key="5">
    <source>
        <dbReference type="ARBA" id="ARBA00023002"/>
    </source>
</evidence>
<dbReference type="InterPro" id="IPR045306">
    <property type="entry name" value="SDH-like"/>
</dbReference>
<dbReference type="InterPro" id="IPR020843">
    <property type="entry name" value="ER"/>
</dbReference>
<dbReference type="InterPro" id="IPR011032">
    <property type="entry name" value="GroES-like_sf"/>
</dbReference>
<dbReference type="GO" id="GO:0046526">
    <property type="term" value="F:D-xylulose reductase activity"/>
    <property type="evidence" value="ECO:0007669"/>
    <property type="project" value="UniProtKB-EC"/>
</dbReference>
<comment type="cofactor">
    <cofactor evidence="1 11">
        <name>Zn(2+)</name>
        <dbReference type="ChEBI" id="CHEBI:29105"/>
    </cofactor>
</comment>
<evidence type="ECO:0000256" key="2">
    <source>
        <dbReference type="ARBA" id="ARBA00008072"/>
    </source>
</evidence>
<protein>
    <recommendedName>
        <fullName evidence="9">D-xylulose reductase</fullName>
        <ecNumber evidence="9">1.1.1.9</ecNumber>
    </recommendedName>
    <alternativeName>
        <fullName evidence="10">Xylitol dehydrogenase A</fullName>
    </alternativeName>
</protein>
<evidence type="ECO:0000313" key="13">
    <source>
        <dbReference type="EMBL" id="KIW08615.1"/>
    </source>
</evidence>
<comment type="function">
    <text evidence="7">Xylitol dehydrogenase which catalyzes the conversion of xylitol to D-xylulose. Xylose is a major component of hemicelluloses such as xylan. Most fungi utilize D-xylose via three enzymatic reactions, xylose reductase (XR), xylitol dehydrogenase (XDH), and xylulokinase, to form xylulose 5-phosphate, which enters pentose phosphate pathway.</text>
</comment>
<dbReference type="OrthoDB" id="3941538at2759"/>
<dbReference type="GeneID" id="27308545"/>
<dbReference type="AlphaFoldDB" id="A0A0D2AQ39"/>
<dbReference type="FunCoup" id="A0A0D2AQ39">
    <property type="interactions" value="522"/>
</dbReference>
<dbReference type="EC" id="1.1.1.9" evidence="9"/>